<reference evidence="1" key="2">
    <citation type="journal article" date="2021" name="Sci. Rep.">
        <title>The distribution of antibiotic resistance genes in chicken gut microbiota commensals.</title>
        <authorList>
            <person name="Juricova H."/>
            <person name="Matiasovicova J."/>
            <person name="Kubasova T."/>
            <person name="Cejkova D."/>
            <person name="Rychlik I."/>
        </authorList>
    </citation>
    <scope>NUCLEOTIDE SEQUENCE</scope>
    <source>
        <strain evidence="1">An420c</strain>
    </source>
</reference>
<sequence>MSRNSTQALHNIRMLCRIQQVDEKILYERSRLILSIYRDVCWSAIGRAEEVHEDLIYNCSSGLDGALVYLETFAPDEARERFEERIRSLFETRWLIELVDNAMGRVRDYPCRGDLYCVILSKCYMSRFKYKEAEMLEIMNMERSTYYDRKKEAVLLFGLSLWGNSIPMLKQLLLDTENEENDMGL</sequence>
<accession>A0A939B9A8</accession>
<dbReference type="Proteomes" id="UP000713880">
    <property type="component" value="Unassembled WGS sequence"/>
</dbReference>
<name>A0A939B9A8_9CLOT</name>
<proteinExistence type="predicted"/>
<reference evidence="1" key="1">
    <citation type="submission" date="2020-08" db="EMBL/GenBank/DDBJ databases">
        <authorList>
            <person name="Cejkova D."/>
            <person name="Kubasova T."/>
            <person name="Jahodarova E."/>
            <person name="Rychlik I."/>
        </authorList>
    </citation>
    <scope>NUCLEOTIDE SEQUENCE</scope>
    <source>
        <strain evidence="1">An420c</strain>
    </source>
</reference>
<dbReference type="RefSeq" id="WP_204907608.1">
    <property type="nucleotide sequence ID" value="NZ_JACJLV010000001.1"/>
</dbReference>
<comment type="caution">
    <text evidence="1">The sequence shown here is derived from an EMBL/GenBank/DDBJ whole genome shotgun (WGS) entry which is preliminary data.</text>
</comment>
<keyword evidence="2" id="KW-1185">Reference proteome</keyword>
<gene>
    <name evidence="1" type="ORF">H6A13_00225</name>
</gene>
<organism evidence="1 2">
    <name type="scientific">Mordavella massiliensis</name>
    <dbReference type="NCBI Taxonomy" id="1871024"/>
    <lineage>
        <taxon>Bacteria</taxon>
        <taxon>Bacillati</taxon>
        <taxon>Bacillota</taxon>
        <taxon>Clostridia</taxon>
        <taxon>Eubacteriales</taxon>
        <taxon>Clostridiaceae</taxon>
        <taxon>Mordavella</taxon>
    </lineage>
</organism>
<dbReference type="AlphaFoldDB" id="A0A939B9A8"/>
<evidence type="ECO:0000313" key="1">
    <source>
        <dbReference type="EMBL" id="MBM6825533.1"/>
    </source>
</evidence>
<protein>
    <submittedName>
        <fullName evidence="1">Uncharacterized protein</fullName>
    </submittedName>
</protein>
<evidence type="ECO:0000313" key="2">
    <source>
        <dbReference type="Proteomes" id="UP000713880"/>
    </source>
</evidence>
<dbReference type="EMBL" id="JACJLV010000001">
    <property type="protein sequence ID" value="MBM6825533.1"/>
    <property type="molecule type" value="Genomic_DNA"/>
</dbReference>